<feature type="transmembrane region" description="Helical" evidence="5">
    <location>
        <begin position="14"/>
        <end position="34"/>
    </location>
</feature>
<dbReference type="SMART" id="SM00563">
    <property type="entry name" value="PlsC"/>
    <property type="match status" value="1"/>
</dbReference>
<evidence type="ECO:0000313" key="7">
    <source>
        <dbReference type="EMBL" id="ACL95397.1"/>
    </source>
</evidence>
<evidence type="ECO:0000259" key="6">
    <source>
        <dbReference type="SMART" id="SM00563"/>
    </source>
</evidence>
<dbReference type="CDD" id="cd07989">
    <property type="entry name" value="LPLAT_AGPAT-like"/>
    <property type="match status" value="1"/>
</dbReference>
<dbReference type="Proteomes" id="UP000001364">
    <property type="component" value="Chromosome"/>
</dbReference>
<dbReference type="EMBL" id="CP001340">
    <property type="protein sequence ID" value="ACL95397.1"/>
    <property type="molecule type" value="Genomic_DNA"/>
</dbReference>
<gene>
    <name evidence="7" type="ordered locus">CCNA_01932</name>
</gene>
<dbReference type="GO" id="GO:0006654">
    <property type="term" value="P:phosphatidic acid biosynthetic process"/>
    <property type="evidence" value="ECO:0007669"/>
    <property type="project" value="TreeGrafter"/>
</dbReference>
<dbReference type="PATRIC" id="fig|565050.3.peg.1893"/>
<dbReference type="GeneID" id="7330072"/>
<feature type="domain" description="Phospholipid/glycerol acyltransferase" evidence="6">
    <location>
        <begin position="75"/>
        <end position="189"/>
    </location>
</feature>
<dbReference type="KEGG" id="ccs:CCNA_01932"/>
<dbReference type="AlphaFoldDB" id="A0A0H3C7S4"/>
<organism evidence="7 8">
    <name type="scientific">Caulobacter vibrioides (strain NA1000 / CB15N)</name>
    <name type="common">Caulobacter crescentus</name>
    <dbReference type="NCBI Taxonomy" id="565050"/>
    <lineage>
        <taxon>Bacteria</taxon>
        <taxon>Pseudomonadati</taxon>
        <taxon>Pseudomonadota</taxon>
        <taxon>Alphaproteobacteria</taxon>
        <taxon>Caulobacterales</taxon>
        <taxon>Caulobacteraceae</taxon>
        <taxon>Caulobacter</taxon>
    </lineage>
</organism>
<protein>
    <submittedName>
        <fullName evidence="7">1-acyl-sn-glycerol-3-phosphate acyltransferase</fullName>
        <ecNumber evidence="7">2.3.1.51</ecNumber>
    </submittedName>
</protein>
<keyword evidence="5" id="KW-0472">Membrane</keyword>
<dbReference type="PhylomeDB" id="A0A0H3C7S4"/>
<dbReference type="InterPro" id="IPR002123">
    <property type="entry name" value="Plipid/glycerol_acylTrfase"/>
</dbReference>
<proteinExistence type="predicted"/>
<dbReference type="PANTHER" id="PTHR10434">
    <property type="entry name" value="1-ACYL-SN-GLYCEROL-3-PHOSPHATE ACYLTRANSFERASE"/>
    <property type="match status" value="1"/>
</dbReference>
<evidence type="ECO:0000256" key="5">
    <source>
        <dbReference type="SAM" id="Phobius"/>
    </source>
</evidence>
<sequence>MKGHPSMRSVLFNAYYWVLSIFYGLSAAFAALAPGREAVTFTLRLYSRRMLWALDTLAGVKVQVKGKENLPAGPCIIAAKHHSWGDGFVMFAHVDSLSFVTGDHLEKFPLVGTILKKFGAIVVDSCGGPEAREALSKSAAQVAAEGRRILIYPEGHLAAPGEHFRYRTGVYYMSKDFGLPVVPVATNLGCFWQQTEKKKTPGMATIEFLPALPQGLEKDDFMKLMQATIEGRTNELIAEARGEAVKPSVLVEPGGKKTASAPAEPAAASLLP</sequence>
<dbReference type="PANTHER" id="PTHR10434:SF40">
    <property type="entry name" value="1-ACYL-SN-GLYCEROL-3-PHOSPHATE ACYLTRANSFERASE"/>
    <property type="match status" value="1"/>
</dbReference>
<comment type="pathway">
    <text evidence="1">Lipid metabolism.</text>
</comment>
<feature type="compositionally biased region" description="Low complexity" evidence="4">
    <location>
        <begin position="259"/>
        <end position="272"/>
    </location>
</feature>
<reference evidence="7 8" key="1">
    <citation type="journal article" date="2010" name="J. Bacteriol.">
        <title>The genetic basis of laboratory adaptation in Caulobacter crescentus.</title>
        <authorList>
            <person name="Marks M.E."/>
            <person name="Castro-Rojas C.M."/>
            <person name="Teiling C."/>
            <person name="Du L."/>
            <person name="Kapatral V."/>
            <person name="Walunas T.L."/>
            <person name="Crosson S."/>
        </authorList>
    </citation>
    <scope>NUCLEOTIDE SEQUENCE [LARGE SCALE GENOMIC DNA]</scope>
    <source>
        <strain evidence="8">NA1000 / CB15N</strain>
    </source>
</reference>
<name>A0A0H3C7S4_CAUVN</name>
<dbReference type="GO" id="GO:0003841">
    <property type="term" value="F:1-acylglycerol-3-phosphate O-acyltransferase activity"/>
    <property type="evidence" value="ECO:0007669"/>
    <property type="project" value="UniProtKB-EC"/>
</dbReference>
<accession>A0A0H3C7S4</accession>
<evidence type="ECO:0000256" key="2">
    <source>
        <dbReference type="ARBA" id="ARBA00022679"/>
    </source>
</evidence>
<dbReference type="SUPFAM" id="SSF69593">
    <property type="entry name" value="Glycerol-3-phosphate (1)-acyltransferase"/>
    <property type="match status" value="1"/>
</dbReference>
<feature type="region of interest" description="Disordered" evidence="4">
    <location>
        <begin position="249"/>
        <end position="272"/>
    </location>
</feature>
<keyword evidence="5" id="KW-1133">Transmembrane helix</keyword>
<keyword evidence="8" id="KW-1185">Reference proteome</keyword>
<keyword evidence="2 7" id="KW-0808">Transferase</keyword>
<evidence type="ECO:0000256" key="1">
    <source>
        <dbReference type="ARBA" id="ARBA00005189"/>
    </source>
</evidence>
<keyword evidence="5" id="KW-0812">Transmembrane</keyword>
<keyword evidence="3 7" id="KW-0012">Acyltransferase</keyword>
<dbReference type="RefSeq" id="WP_010919722.1">
    <property type="nucleotide sequence ID" value="NC_011916.1"/>
</dbReference>
<dbReference type="OrthoDB" id="5290997at2"/>
<dbReference type="HOGENOM" id="CLU_027938_5_1_5"/>
<dbReference type="EC" id="2.3.1.51" evidence="7"/>
<evidence type="ECO:0000256" key="3">
    <source>
        <dbReference type="ARBA" id="ARBA00023315"/>
    </source>
</evidence>
<evidence type="ECO:0000313" key="8">
    <source>
        <dbReference type="Proteomes" id="UP000001364"/>
    </source>
</evidence>
<dbReference type="RefSeq" id="YP_002517305.1">
    <property type="nucleotide sequence ID" value="NC_011916.1"/>
</dbReference>
<evidence type="ECO:0000256" key="4">
    <source>
        <dbReference type="SAM" id="MobiDB-lite"/>
    </source>
</evidence>
<dbReference type="Pfam" id="PF01553">
    <property type="entry name" value="Acyltransferase"/>
    <property type="match status" value="1"/>
</dbReference>
<dbReference type="SMR" id="A0A0H3C7S4"/>